<dbReference type="GO" id="GO:0009032">
    <property type="term" value="F:thymidine phosphorylase activity"/>
    <property type="evidence" value="ECO:0007669"/>
    <property type="project" value="UniProtKB-EC"/>
</dbReference>
<evidence type="ECO:0000313" key="4">
    <source>
        <dbReference type="Proteomes" id="UP000259610"/>
    </source>
</evidence>
<keyword evidence="1 3" id="KW-0808">Transferase</keyword>
<feature type="domain" description="Pyrimidine nucleoside phosphorylase C-terminal" evidence="2">
    <location>
        <begin position="1"/>
        <end position="49"/>
    </location>
</feature>
<keyword evidence="3" id="KW-0328">Glycosyltransferase</keyword>
<sequence length="58" mass="6052">KLAGAPARPAAGLILHKRLGDEVAFGEPVVTIHAEAPGEIAYAMAYAISNADMFTIED</sequence>
<evidence type="ECO:0000256" key="1">
    <source>
        <dbReference type="ARBA" id="ARBA00022679"/>
    </source>
</evidence>
<dbReference type="InterPro" id="IPR036566">
    <property type="entry name" value="PYNP-like_C_sf"/>
</dbReference>
<dbReference type="InterPro" id="IPR013102">
    <property type="entry name" value="PYNP_C"/>
</dbReference>
<gene>
    <name evidence="3" type="ORF">DCG58_13725</name>
</gene>
<dbReference type="SMART" id="SM00941">
    <property type="entry name" value="PYNP_C"/>
    <property type="match status" value="1"/>
</dbReference>
<feature type="non-terminal residue" evidence="3">
    <location>
        <position position="1"/>
    </location>
</feature>
<evidence type="ECO:0000259" key="2">
    <source>
        <dbReference type="SMART" id="SM00941"/>
    </source>
</evidence>
<dbReference type="Pfam" id="PF07831">
    <property type="entry name" value="PYNP_C"/>
    <property type="match status" value="1"/>
</dbReference>
<protein>
    <submittedName>
        <fullName evidence="3">Thymidine phosphorylase</fullName>
        <ecNumber evidence="3">2.4.2.4</ecNumber>
    </submittedName>
</protein>
<dbReference type="EMBL" id="DMAN01000305">
    <property type="protein sequence ID" value="HAE28218.1"/>
    <property type="molecule type" value="Genomic_DNA"/>
</dbReference>
<dbReference type="SUPFAM" id="SSF54680">
    <property type="entry name" value="Pyrimidine nucleoside phosphorylase C-terminal domain"/>
    <property type="match status" value="1"/>
</dbReference>
<reference evidence="3 4" key="1">
    <citation type="journal article" date="2018" name="Nat. Biotechnol.">
        <title>A standardized bacterial taxonomy based on genome phylogeny substantially revises the tree of life.</title>
        <authorList>
            <person name="Parks D.H."/>
            <person name="Chuvochina M."/>
            <person name="Waite D.W."/>
            <person name="Rinke C."/>
            <person name="Skarshewski A."/>
            <person name="Chaumeil P.A."/>
            <person name="Hugenholtz P."/>
        </authorList>
    </citation>
    <scope>NUCLEOTIDE SEQUENCE [LARGE SCALE GENOMIC DNA]</scope>
    <source>
        <strain evidence="3">UBA8733</strain>
    </source>
</reference>
<proteinExistence type="predicted"/>
<dbReference type="Proteomes" id="UP000259610">
    <property type="component" value="Unassembled WGS sequence"/>
</dbReference>
<name>A0A3B9H0N4_9PROT</name>
<comment type="caution">
    <text evidence="3">The sequence shown here is derived from an EMBL/GenBank/DDBJ whole genome shotgun (WGS) entry which is preliminary data.</text>
</comment>
<dbReference type="EC" id="2.4.2.4" evidence="3"/>
<evidence type="ECO:0000313" key="3">
    <source>
        <dbReference type="EMBL" id="HAE28218.1"/>
    </source>
</evidence>
<accession>A0A3B9H0N4</accession>
<organism evidence="3 4">
    <name type="scientific">Hyphomonas adhaerens</name>
    <dbReference type="NCBI Taxonomy" id="81029"/>
    <lineage>
        <taxon>Bacteria</taxon>
        <taxon>Pseudomonadati</taxon>
        <taxon>Pseudomonadota</taxon>
        <taxon>Alphaproteobacteria</taxon>
        <taxon>Hyphomonadales</taxon>
        <taxon>Hyphomonadaceae</taxon>
        <taxon>Hyphomonas</taxon>
    </lineage>
</organism>
<dbReference type="AlphaFoldDB" id="A0A3B9H0N4"/>
<dbReference type="Gene3D" id="3.90.1170.30">
    <property type="entry name" value="Pyrimidine nucleoside phosphorylase-like, C-terminal domain"/>
    <property type="match status" value="1"/>
</dbReference>
<dbReference type="GO" id="GO:0006213">
    <property type="term" value="P:pyrimidine nucleoside metabolic process"/>
    <property type="evidence" value="ECO:0007669"/>
    <property type="project" value="InterPro"/>
</dbReference>